<evidence type="ECO:0000313" key="1">
    <source>
        <dbReference type="EMBL" id="MXQ65678.1"/>
    </source>
</evidence>
<name>A0A6I4W7T8_9ACTN</name>
<accession>A0A6I4W7T8</accession>
<dbReference type="AlphaFoldDB" id="A0A6I4W7T8"/>
<dbReference type="RefSeq" id="WP_161103740.1">
    <property type="nucleotide sequence ID" value="NZ_JBHLYI010000006.1"/>
</dbReference>
<evidence type="ECO:0000313" key="2">
    <source>
        <dbReference type="Proteomes" id="UP000431901"/>
    </source>
</evidence>
<keyword evidence="2" id="KW-1185">Reference proteome</keyword>
<dbReference type="OrthoDB" id="5189174at2"/>
<comment type="caution">
    <text evidence="1">The sequence shown here is derived from an EMBL/GenBank/DDBJ whole genome shotgun (WGS) entry which is preliminary data.</text>
</comment>
<dbReference type="EMBL" id="WUTW01000002">
    <property type="protein sequence ID" value="MXQ65678.1"/>
    <property type="molecule type" value="Genomic_DNA"/>
</dbReference>
<dbReference type="Proteomes" id="UP000431901">
    <property type="component" value="Unassembled WGS sequence"/>
</dbReference>
<sequence>MTVLGVNAGGRDRSALEQMVLDVVPDPVLFCTHPGRGQHAASVELGPQDVEPIVAAFVARGAAVALEDRIVGPDEHRPGAVAARAAHRREGRAVRFPGQGLLRGTLTVEDALATGAVDRVEPLGGPLAPGTPLVTHDFVRPVYRAGALVLEVTPATTGVIPFELEHQDICGH</sequence>
<proteinExistence type="predicted"/>
<reference evidence="1 2" key="1">
    <citation type="submission" date="2019-12" db="EMBL/GenBank/DDBJ databases">
        <title>Nocardia macrotermitis sp. nov. and Nocardia aurantia sp. nov., isolated from the gut of the fungus growing-termite Macrotermes natalensis.</title>
        <authorList>
            <person name="Christine B."/>
            <person name="Rene B."/>
        </authorList>
    </citation>
    <scope>NUCLEOTIDE SEQUENCE [LARGE SCALE GENOMIC DNA]</scope>
    <source>
        <strain evidence="1 2">DSM 102126</strain>
    </source>
</reference>
<protein>
    <submittedName>
        <fullName evidence="1">Uncharacterized protein</fullName>
    </submittedName>
</protein>
<organism evidence="1 2">
    <name type="scientific">Actinomadura rayongensis</name>
    <dbReference type="NCBI Taxonomy" id="1429076"/>
    <lineage>
        <taxon>Bacteria</taxon>
        <taxon>Bacillati</taxon>
        <taxon>Actinomycetota</taxon>
        <taxon>Actinomycetes</taxon>
        <taxon>Streptosporangiales</taxon>
        <taxon>Thermomonosporaceae</taxon>
        <taxon>Actinomadura</taxon>
    </lineage>
</organism>
<gene>
    <name evidence="1" type="ORF">GQ466_16745</name>
</gene>